<gene>
    <name evidence="2" type="ORF">HG543_38410</name>
</gene>
<dbReference type="RefSeq" id="WP_169349898.1">
    <property type="nucleotide sequence ID" value="NZ_JABBJJ010000262.1"/>
</dbReference>
<dbReference type="AlphaFoldDB" id="A0A848LRX6"/>
<dbReference type="EMBL" id="JABBJJ010000262">
    <property type="protein sequence ID" value="NMO20685.1"/>
    <property type="molecule type" value="Genomic_DNA"/>
</dbReference>
<organism evidence="2 3">
    <name type="scientific">Pyxidicoccus fallax</name>
    <dbReference type="NCBI Taxonomy" id="394095"/>
    <lineage>
        <taxon>Bacteria</taxon>
        <taxon>Pseudomonadati</taxon>
        <taxon>Myxococcota</taxon>
        <taxon>Myxococcia</taxon>
        <taxon>Myxococcales</taxon>
        <taxon>Cystobacterineae</taxon>
        <taxon>Myxococcaceae</taxon>
        <taxon>Pyxidicoccus</taxon>
    </lineage>
</organism>
<keyword evidence="1" id="KW-0472">Membrane</keyword>
<feature type="transmembrane region" description="Helical" evidence="1">
    <location>
        <begin position="239"/>
        <end position="260"/>
    </location>
</feature>
<evidence type="ECO:0000256" key="1">
    <source>
        <dbReference type="SAM" id="Phobius"/>
    </source>
</evidence>
<accession>A0A848LRX6</accession>
<proteinExistence type="predicted"/>
<name>A0A848LRX6_9BACT</name>
<dbReference type="PROSITE" id="PS51257">
    <property type="entry name" value="PROKAR_LIPOPROTEIN"/>
    <property type="match status" value="1"/>
</dbReference>
<evidence type="ECO:0000313" key="3">
    <source>
        <dbReference type="Proteomes" id="UP000518300"/>
    </source>
</evidence>
<evidence type="ECO:0000313" key="2">
    <source>
        <dbReference type="EMBL" id="NMO20685.1"/>
    </source>
</evidence>
<sequence>MAPRLTPRPPWLLATLCLLTLTGCFDVTQELWFEPDGTARVVVDLAVPKSVGTLAKLTGGKELTALIEEQRQQARAAVAQDPNVVDLTLRQHEEGAFLHLVQELKVKDATKLPELFRKIADSAASQQREAQGTWDFRIERNGGNYVFTQRFVPDKAFAGANGFDPAERAGEAIAKELMKSLLAKNFITLRVHGPGIVEANGTVNEKKDTVEWKVSLAELLDAPPEGREFRAVVDAGEPLWLWPVVIGVPLAVLGLAISAARRRRSFGG</sequence>
<keyword evidence="1" id="KW-0812">Transmembrane</keyword>
<comment type="caution">
    <text evidence="2">The sequence shown here is derived from an EMBL/GenBank/DDBJ whole genome shotgun (WGS) entry which is preliminary data.</text>
</comment>
<protein>
    <recommendedName>
        <fullName evidence="4">Lipoprotein</fullName>
    </recommendedName>
</protein>
<dbReference type="Proteomes" id="UP000518300">
    <property type="component" value="Unassembled WGS sequence"/>
</dbReference>
<reference evidence="2 3" key="1">
    <citation type="submission" date="2020-04" db="EMBL/GenBank/DDBJ databases">
        <title>Draft genome of Pyxidicoccus fallax type strain.</title>
        <authorList>
            <person name="Whitworth D.E."/>
        </authorList>
    </citation>
    <scope>NUCLEOTIDE SEQUENCE [LARGE SCALE GENOMIC DNA]</scope>
    <source>
        <strain evidence="2 3">DSM 14698</strain>
    </source>
</reference>
<evidence type="ECO:0008006" key="4">
    <source>
        <dbReference type="Google" id="ProtNLM"/>
    </source>
</evidence>
<keyword evidence="1" id="KW-1133">Transmembrane helix</keyword>
<keyword evidence="3" id="KW-1185">Reference proteome</keyword>